<feature type="binding site" evidence="10 14">
    <location>
        <begin position="202"/>
        <end position="203"/>
    </location>
    <ligand>
        <name>substrate</name>
    </ligand>
</feature>
<evidence type="ECO:0000313" key="16">
    <source>
        <dbReference type="Proteomes" id="UP000434241"/>
    </source>
</evidence>
<evidence type="ECO:0000256" key="10">
    <source>
        <dbReference type="HAMAP-Rule" id="MF_02227"/>
    </source>
</evidence>
<accession>A0A6N7V2U4</accession>
<dbReference type="GO" id="GO:0019323">
    <property type="term" value="P:pentose catabolic process"/>
    <property type="evidence" value="ECO:0007669"/>
    <property type="project" value="UniProtKB-UniRule"/>
</dbReference>
<feature type="active site" description="Proton donor" evidence="10 12">
    <location>
        <position position="180"/>
    </location>
</feature>
<evidence type="ECO:0000256" key="8">
    <source>
        <dbReference type="ARBA" id="ARBA00022723"/>
    </source>
</evidence>
<comment type="cofactor">
    <cofactor evidence="2">
        <name>Mn(2+)</name>
        <dbReference type="ChEBI" id="CHEBI:29035"/>
    </cofactor>
</comment>
<dbReference type="GO" id="GO:0005737">
    <property type="term" value="C:cytoplasm"/>
    <property type="evidence" value="ECO:0007669"/>
    <property type="project" value="UniProtKB-ARBA"/>
</dbReference>
<dbReference type="CDD" id="cd00429">
    <property type="entry name" value="RPE"/>
    <property type="match status" value="1"/>
</dbReference>
<evidence type="ECO:0000256" key="5">
    <source>
        <dbReference type="ARBA" id="ARBA00001954"/>
    </source>
</evidence>
<dbReference type="GO" id="GO:0006098">
    <property type="term" value="P:pentose-phosphate shunt"/>
    <property type="evidence" value="ECO:0007669"/>
    <property type="project" value="UniProtKB-UniRule"/>
</dbReference>
<feature type="binding site" evidence="10 13">
    <location>
        <position position="67"/>
    </location>
    <ligand>
        <name>a divalent metal cation</name>
        <dbReference type="ChEBI" id="CHEBI:60240"/>
    </ligand>
</feature>
<dbReference type="HAMAP" id="MF_02227">
    <property type="entry name" value="RPE"/>
    <property type="match status" value="1"/>
</dbReference>
<comment type="cofactor">
    <cofactor evidence="10 13">
        <name>a divalent metal cation</name>
        <dbReference type="ChEBI" id="CHEBI:60240"/>
    </cofactor>
    <text evidence="10 13">Binds 1 divalent metal cation per subunit.</text>
</comment>
<gene>
    <name evidence="10 15" type="primary">rpe</name>
    <name evidence="15" type="ORF">FYJ55_06805</name>
</gene>
<feature type="binding site" evidence="10 14">
    <location>
        <position position="9"/>
    </location>
    <ligand>
        <name>substrate</name>
    </ligand>
</feature>
<feature type="binding site" evidence="10 14">
    <location>
        <position position="67"/>
    </location>
    <ligand>
        <name>substrate</name>
    </ligand>
</feature>
<comment type="caution">
    <text evidence="15">The sequence shown here is derived from an EMBL/GenBank/DDBJ whole genome shotgun (WGS) entry which is preliminary data.</text>
</comment>
<comment type="catalytic activity">
    <reaction evidence="1 10 11">
        <text>D-ribulose 5-phosphate = D-xylulose 5-phosphate</text>
        <dbReference type="Rhea" id="RHEA:13677"/>
        <dbReference type="ChEBI" id="CHEBI:57737"/>
        <dbReference type="ChEBI" id="CHEBI:58121"/>
        <dbReference type="EC" id="5.1.3.1"/>
    </reaction>
</comment>
<comment type="cofactor">
    <cofactor evidence="4">
        <name>Zn(2+)</name>
        <dbReference type="ChEBI" id="CHEBI:29105"/>
    </cofactor>
</comment>
<keyword evidence="13" id="KW-0170">Cobalt</keyword>
<dbReference type="AlphaFoldDB" id="A0A6N7V2U4"/>
<keyword evidence="10 11" id="KW-0119">Carbohydrate metabolism</keyword>
<dbReference type="FunFam" id="3.20.20.70:FF:000004">
    <property type="entry name" value="Ribulose-phosphate 3-epimerase"/>
    <property type="match status" value="1"/>
</dbReference>
<comment type="cofactor">
    <cofactor evidence="5">
        <name>Fe(2+)</name>
        <dbReference type="ChEBI" id="CHEBI:29033"/>
    </cofactor>
</comment>
<dbReference type="NCBIfam" id="NF004076">
    <property type="entry name" value="PRK05581.1-4"/>
    <property type="match status" value="1"/>
</dbReference>
<comment type="cofactor">
    <cofactor evidence="3">
        <name>Co(2+)</name>
        <dbReference type="ChEBI" id="CHEBI:48828"/>
    </cofactor>
</comment>
<dbReference type="PROSITE" id="PS01086">
    <property type="entry name" value="RIBUL_P_3_EPIMER_2"/>
    <property type="match status" value="1"/>
</dbReference>
<feature type="binding site" evidence="10 13">
    <location>
        <position position="180"/>
    </location>
    <ligand>
        <name>a divalent metal cation</name>
        <dbReference type="ChEBI" id="CHEBI:60240"/>
    </ligand>
</feature>
<keyword evidence="16" id="KW-1185">Reference proteome</keyword>
<evidence type="ECO:0000256" key="1">
    <source>
        <dbReference type="ARBA" id="ARBA00001782"/>
    </source>
</evidence>
<proteinExistence type="inferred from homology"/>
<dbReference type="InterPro" id="IPR011060">
    <property type="entry name" value="RibuloseP-bd_barrel"/>
</dbReference>
<dbReference type="InterPro" id="IPR026019">
    <property type="entry name" value="Ribul_P_3_epim"/>
</dbReference>
<dbReference type="EMBL" id="VUMR01000033">
    <property type="protein sequence ID" value="MSS56603.1"/>
    <property type="molecule type" value="Genomic_DNA"/>
</dbReference>
<reference evidence="15 16" key="1">
    <citation type="submission" date="2019-08" db="EMBL/GenBank/DDBJ databases">
        <title>In-depth cultivation of the pig gut microbiome towards novel bacterial diversity and tailored functional studies.</title>
        <authorList>
            <person name="Wylensek D."/>
            <person name="Hitch T.C.A."/>
            <person name="Clavel T."/>
        </authorList>
    </citation>
    <scope>NUCLEOTIDE SEQUENCE [LARGE SCALE GENOMIC DNA]</scope>
    <source>
        <strain evidence="15 16">LKV-472-APC-3</strain>
    </source>
</reference>
<protein>
    <recommendedName>
        <fullName evidence="7 10">Ribulose-phosphate 3-epimerase</fullName>
        <ecNumber evidence="7 10">5.1.3.1</ecNumber>
    </recommendedName>
</protein>
<dbReference type="InterPro" id="IPR000056">
    <property type="entry name" value="Ribul_P_3_epim-like"/>
</dbReference>
<dbReference type="PANTHER" id="PTHR11749">
    <property type="entry name" value="RIBULOSE-5-PHOSPHATE-3-EPIMERASE"/>
    <property type="match status" value="1"/>
</dbReference>
<comment type="pathway">
    <text evidence="10">Carbohydrate degradation.</text>
</comment>
<feature type="binding site" evidence="10 14">
    <location>
        <begin position="147"/>
        <end position="150"/>
    </location>
    <ligand>
        <name>substrate</name>
    </ligand>
</feature>
<evidence type="ECO:0000256" key="11">
    <source>
        <dbReference type="PIRNR" id="PIRNR001461"/>
    </source>
</evidence>
<evidence type="ECO:0000313" key="15">
    <source>
        <dbReference type="EMBL" id="MSS56603.1"/>
    </source>
</evidence>
<keyword evidence="9 10" id="KW-0413">Isomerase</keyword>
<evidence type="ECO:0000256" key="7">
    <source>
        <dbReference type="ARBA" id="ARBA00013188"/>
    </source>
</evidence>
<feature type="binding site" evidence="10">
    <location>
        <begin position="180"/>
        <end position="182"/>
    </location>
    <ligand>
        <name>substrate</name>
    </ligand>
</feature>
<name>A0A6N7V2U4_9FIRM</name>
<evidence type="ECO:0000256" key="14">
    <source>
        <dbReference type="PIRSR" id="PIRSR001461-3"/>
    </source>
</evidence>
<dbReference type="EC" id="5.1.3.1" evidence="7 10"/>
<evidence type="ECO:0000256" key="13">
    <source>
        <dbReference type="PIRSR" id="PIRSR001461-2"/>
    </source>
</evidence>
<keyword evidence="8 10" id="KW-0479">Metal-binding</keyword>
<keyword evidence="13" id="KW-0862">Zinc</keyword>
<evidence type="ECO:0000256" key="4">
    <source>
        <dbReference type="ARBA" id="ARBA00001947"/>
    </source>
</evidence>
<dbReference type="GeneID" id="93159000"/>
<comment type="similarity">
    <text evidence="6 10 11">Belongs to the ribulose-phosphate 3-epimerase family.</text>
</comment>
<keyword evidence="13" id="KW-0464">Manganese</keyword>
<dbReference type="PIRSF" id="PIRSF001461">
    <property type="entry name" value="RPE"/>
    <property type="match status" value="1"/>
</dbReference>
<sequence length="219" mass="24385">MNSIVIAPSILSLDYSNVSAQLEILKESKAEWLHFDVMDGHFVPNLTFGPDILRGFKKACPLFMDVHLMVEDPETYAPIFIKNGADLVTFHTEALNNDLTRIQKLLDDIHGLGAKGGIVVKPNTAIEPFESVLQSCDLVLIMSVEPGFGGQKFMADMLKKVEWLKEKRETLNLSYRIEIDGGINQDTYRFALNAGCDTLVAGSYVFKNDIAKTIEGMLE</sequence>
<dbReference type="SUPFAM" id="SSF51366">
    <property type="entry name" value="Ribulose-phoshate binding barrel"/>
    <property type="match status" value="1"/>
</dbReference>
<evidence type="ECO:0000256" key="2">
    <source>
        <dbReference type="ARBA" id="ARBA00001936"/>
    </source>
</evidence>
<evidence type="ECO:0000256" key="9">
    <source>
        <dbReference type="ARBA" id="ARBA00023235"/>
    </source>
</evidence>
<dbReference type="GO" id="GO:0004750">
    <property type="term" value="F:D-ribulose-phosphate 3-epimerase activity"/>
    <property type="evidence" value="ECO:0007669"/>
    <property type="project" value="UniProtKB-UniRule"/>
</dbReference>
<dbReference type="RefSeq" id="WP_154556191.1">
    <property type="nucleotide sequence ID" value="NZ_VUMR01000033.1"/>
</dbReference>
<feature type="binding site" evidence="10 13">
    <location>
        <position position="34"/>
    </location>
    <ligand>
        <name>a divalent metal cation</name>
        <dbReference type="ChEBI" id="CHEBI:60240"/>
    </ligand>
</feature>
<feature type="binding site" evidence="14">
    <location>
        <position position="182"/>
    </location>
    <ligand>
        <name>substrate</name>
    </ligand>
</feature>
<feature type="active site" description="Proton acceptor" evidence="10 12">
    <location>
        <position position="36"/>
    </location>
</feature>
<dbReference type="Pfam" id="PF00834">
    <property type="entry name" value="Ribul_P_3_epim"/>
    <property type="match status" value="1"/>
</dbReference>
<dbReference type="Gene3D" id="3.20.20.70">
    <property type="entry name" value="Aldolase class I"/>
    <property type="match status" value="1"/>
</dbReference>
<dbReference type="PROSITE" id="PS01085">
    <property type="entry name" value="RIBUL_P_3_EPIMER_1"/>
    <property type="match status" value="1"/>
</dbReference>
<evidence type="ECO:0000256" key="12">
    <source>
        <dbReference type="PIRSR" id="PIRSR001461-1"/>
    </source>
</evidence>
<organism evidence="15 16">
    <name type="scientific">Holdemanella porci</name>
    <dbReference type="NCBI Taxonomy" id="2652276"/>
    <lineage>
        <taxon>Bacteria</taxon>
        <taxon>Bacillati</taxon>
        <taxon>Bacillota</taxon>
        <taxon>Erysipelotrichia</taxon>
        <taxon>Erysipelotrichales</taxon>
        <taxon>Erysipelotrichaceae</taxon>
        <taxon>Holdemanella</taxon>
    </lineage>
</organism>
<comment type="function">
    <text evidence="10">Catalyzes the reversible epimerization of D-ribulose 5-phosphate to D-xylulose 5-phosphate.</text>
</comment>
<dbReference type="Proteomes" id="UP000434241">
    <property type="component" value="Unassembled WGS sequence"/>
</dbReference>
<evidence type="ECO:0000256" key="3">
    <source>
        <dbReference type="ARBA" id="ARBA00001941"/>
    </source>
</evidence>
<evidence type="ECO:0000256" key="6">
    <source>
        <dbReference type="ARBA" id="ARBA00009541"/>
    </source>
</evidence>
<dbReference type="GO" id="GO:0046872">
    <property type="term" value="F:metal ion binding"/>
    <property type="evidence" value="ECO:0007669"/>
    <property type="project" value="UniProtKB-UniRule"/>
</dbReference>
<dbReference type="InterPro" id="IPR013785">
    <property type="entry name" value="Aldolase_TIM"/>
</dbReference>
<feature type="binding site" evidence="10 13">
    <location>
        <position position="36"/>
    </location>
    <ligand>
        <name>a divalent metal cation</name>
        <dbReference type="ChEBI" id="CHEBI:60240"/>
    </ligand>
</feature>
<dbReference type="NCBIfam" id="TIGR01163">
    <property type="entry name" value="rpe"/>
    <property type="match status" value="1"/>
</dbReference>